<dbReference type="Pfam" id="PF00582">
    <property type="entry name" value="Usp"/>
    <property type="match status" value="1"/>
</dbReference>
<evidence type="ECO:0000259" key="2">
    <source>
        <dbReference type="Pfam" id="PF00582"/>
    </source>
</evidence>
<accession>A0A9X1RS11</accession>
<dbReference type="InterPro" id="IPR006016">
    <property type="entry name" value="UspA"/>
</dbReference>
<evidence type="ECO:0000313" key="4">
    <source>
        <dbReference type="Proteomes" id="UP001139308"/>
    </source>
</evidence>
<name>A0A9X1RS11_9BURK</name>
<dbReference type="InterPro" id="IPR006015">
    <property type="entry name" value="Universal_stress_UspA"/>
</dbReference>
<protein>
    <submittedName>
        <fullName evidence="3">Universal stress protein</fullName>
    </submittedName>
</protein>
<organism evidence="3 4">
    <name type="scientific">Paraburkholderia tagetis</name>
    <dbReference type="NCBI Taxonomy" id="2913261"/>
    <lineage>
        <taxon>Bacteria</taxon>
        <taxon>Pseudomonadati</taxon>
        <taxon>Pseudomonadota</taxon>
        <taxon>Betaproteobacteria</taxon>
        <taxon>Burkholderiales</taxon>
        <taxon>Burkholderiaceae</taxon>
        <taxon>Paraburkholderia</taxon>
    </lineage>
</organism>
<dbReference type="Proteomes" id="UP001139308">
    <property type="component" value="Unassembled WGS sequence"/>
</dbReference>
<comment type="caution">
    <text evidence="3">The sequence shown here is derived from an EMBL/GenBank/DDBJ whole genome shotgun (WGS) entry which is preliminary data.</text>
</comment>
<sequence>MKRWVKKSLDAPVVAPFSRIVVMLSGREHVASLLDCVAGWAQRHAHIHIVGLAVAPCSGDAGFQAAHAFTRRLVLAATVDAARETLVRRGFEADTEILDTDAGEGQARRLTRAVCASQAELTIGAPSSPVALAGSTQRPVLVLPTPFARRCRVPPRRIFVASDGNAASALAIREAARIAAPDTALRVGYLACDPAAERHPEDFDAVVLEAQHDGDAASHAIVEAALQWRADLLVLATRGGHEGGRWRYGSVAADVAQPTVLPLLLVPQISRHPVFAAAGSRH</sequence>
<gene>
    <name evidence="3" type="ORF">L5014_23335</name>
</gene>
<keyword evidence="4" id="KW-1185">Reference proteome</keyword>
<reference evidence="3" key="1">
    <citation type="submission" date="2022-01" db="EMBL/GenBank/DDBJ databases">
        <title>Genome sequence and assembly of Parabukholderia sp. RG36.</title>
        <authorList>
            <person name="Chhetri G."/>
        </authorList>
    </citation>
    <scope>NUCLEOTIDE SEQUENCE</scope>
    <source>
        <strain evidence="3">RG36</strain>
    </source>
</reference>
<comment type="similarity">
    <text evidence="1">Belongs to the universal stress protein A family.</text>
</comment>
<dbReference type="SUPFAM" id="SSF52402">
    <property type="entry name" value="Adenine nucleotide alpha hydrolases-like"/>
    <property type="match status" value="1"/>
</dbReference>
<dbReference type="Gene3D" id="3.40.50.12370">
    <property type="match status" value="1"/>
</dbReference>
<feature type="domain" description="UspA" evidence="2">
    <location>
        <begin position="203"/>
        <end position="267"/>
    </location>
</feature>
<evidence type="ECO:0000256" key="1">
    <source>
        <dbReference type="ARBA" id="ARBA00008791"/>
    </source>
</evidence>
<dbReference type="AlphaFoldDB" id="A0A9X1RS11"/>
<dbReference type="EMBL" id="JAKLJA010000023">
    <property type="protein sequence ID" value="MCG5076273.1"/>
    <property type="molecule type" value="Genomic_DNA"/>
</dbReference>
<evidence type="ECO:0000313" key="3">
    <source>
        <dbReference type="EMBL" id="MCG5076273.1"/>
    </source>
</evidence>
<dbReference type="RefSeq" id="WP_238466120.1">
    <property type="nucleotide sequence ID" value="NZ_JAKLJA010000023.1"/>
</dbReference>
<dbReference type="PRINTS" id="PR01438">
    <property type="entry name" value="UNVRSLSTRESS"/>
</dbReference>
<proteinExistence type="inferred from homology"/>